<comment type="caution">
    <text evidence="1">The sequence shown here is derived from an EMBL/GenBank/DDBJ whole genome shotgun (WGS) entry which is preliminary data.</text>
</comment>
<evidence type="ECO:0000313" key="1">
    <source>
        <dbReference type="EMBL" id="PWR01646.1"/>
    </source>
</evidence>
<dbReference type="Proteomes" id="UP000245680">
    <property type="component" value="Unassembled WGS sequence"/>
</dbReference>
<dbReference type="GO" id="GO:0015035">
    <property type="term" value="F:protein-disulfide reductase activity"/>
    <property type="evidence" value="ECO:0007669"/>
    <property type="project" value="InterPro"/>
</dbReference>
<name>A0A2V2LEH2_9RHOB</name>
<gene>
    <name evidence="1" type="ORF">DKT77_16085</name>
</gene>
<keyword evidence="2" id="KW-1185">Reference proteome</keyword>
<dbReference type="OrthoDB" id="9801773at2"/>
<accession>A0A2V2LEH2</accession>
<protein>
    <submittedName>
        <fullName evidence="1">DUF393 domain-containing protein</fullName>
    </submittedName>
</protein>
<reference evidence="1 2" key="1">
    <citation type="submission" date="2018-05" db="EMBL/GenBank/DDBJ databases">
        <title>Rhodobacteraceae gen. nov., sp. nov. isolated from sea water.</title>
        <authorList>
            <person name="Ren Y."/>
        </authorList>
    </citation>
    <scope>NUCLEOTIDE SEQUENCE [LARGE SCALE GENOMIC DNA]</scope>
    <source>
        <strain evidence="1 2">TG-679</strain>
    </source>
</reference>
<sequence>MTQHTTVIYNANCPICSREIDSYRRYCEARTLPVRFVDLDRAALSRWGLTPEDAARRLHVVQGDRLLAGTPAFLALWSAMPRFRPLARIVALPGLRQIANAVYEGVLAPALYALHRRRVRRAQANGPL</sequence>
<dbReference type="AlphaFoldDB" id="A0A2V2LEH2"/>
<evidence type="ECO:0000313" key="2">
    <source>
        <dbReference type="Proteomes" id="UP000245680"/>
    </source>
</evidence>
<dbReference type="Pfam" id="PF04134">
    <property type="entry name" value="DCC1-like"/>
    <property type="match status" value="1"/>
</dbReference>
<dbReference type="EMBL" id="QGKU01000048">
    <property type="protein sequence ID" value="PWR01646.1"/>
    <property type="molecule type" value="Genomic_DNA"/>
</dbReference>
<dbReference type="RefSeq" id="WP_109812687.1">
    <property type="nucleotide sequence ID" value="NZ_QGKU01000048.1"/>
</dbReference>
<organism evidence="1 2">
    <name type="scientific">Meridianimarinicoccus roseus</name>
    <dbReference type="NCBI Taxonomy" id="2072018"/>
    <lineage>
        <taxon>Bacteria</taxon>
        <taxon>Pseudomonadati</taxon>
        <taxon>Pseudomonadota</taxon>
        <taxon>Alphaproteobacteria</taxon>
        <taxon>Rhodobacterales</taxon>
        <taxon>Paracoccaceae</taxon>
        <taxon>Meridianimarinicoccus</taxon>
    </lineage>
</organism>
<dbReference type="InterPro" id="IPR007263">
    <property type="entry name" value="DCC1-like"/>
</dbReference>
<proteinExistence type="predicted"/>